<dbReference type="InterPro" id="IPR022764">
    <property type="entry name" value="Peptidase_S54_rhomboid_dom"/>
</dbReference>
<dbReference type="Gene3D" id="1.20.1540.10">
    <property type="entry name" value="Rhomboid-like"/>
    <property type="match status" value="1"/>
</dbReference>
<accession>A0A2V3TRP6</accession>
<keyword evidence="2" id="KW-1003">Cell membrane</keyword>
<dbReference type="GO" id="GO:0004252">
    <property type="term" value="F:serine-type endopeptidase activity"/>
    <property type="evidence" value="ECO:0007669"/>
    <property type="project" value="InterPro"/>
</dbReference>
<dbReference type="Pfam" id="PF01694">
    <property type="entry name" value="Rhomboid"/>
    <property type="match status" value="1"/>
</dbReference>
<protein>
    <submittedName>
        <fullName evidence="9">Membrane associated rhomboid family serine protease</fullName>
    </submittedName>
</protein>
<feature type="transmembrane region" description="Helical" evidence="7">
    <location>
        <begin position="137"/>
        <end position="155"/>
    </location>
</feature>
<evidence type="ECO:0000259" key="8">
    <source>
        <dbReference type="Pfam" id="PF01694"/>
    </source>
</evidence>
<dbReference type="Proteomes" id="UP000248021">
    <property type="component" value="Unassembled WGS sequence"/>
</dbReference>
<dbReference type="InterPro" id="IPR035952">
    <property type="entry name" value="Rhomboid-like_sf"/>
</dbReference>
<evidence type="ECO:0000256" key="5">
    <source>
        <dbReference type="ARBA" id="ARBA00022989"/>
    </source>
</evidence>
<keyword evidence="9" id="KW-0378">Hydrolase</keyword>
<evidence type="ECO:0000256" key="4">
    <source>
        <dbReference type="ARBA" id="ARBA00022692"/>
    </source>
</evidence>
<evidence type="ECO:0000256" key="7">
    <source>
        <dbReference type="SAM" id="Phobius"/>
    </source>
</evidence>
<name>A0A2V3TRP6_9HYPH</name>
<feature type="transmembrane region" description="Helical" evidence="7">
    <location>
        <begin position="80"/>
        <end position="100"/>
    </location>
</feature>
<keyword evidence="6 7" id="KW-0472">Membrane</keyword>
<dbReference type="AlphaFoldDB" id="A0A2V3TRP6"/>
<reference evidence="9 10" key="1">
    <citation type="submission" date="2018-05" db="EMBL/GenBank/DDBJ databases">
        <title>Genomic Encyclopedia of Type Strains, Phase IV (KMG-IV): sequencing the most valuable type-strain genomes for metagenomic binning, comparative biology and taxonomic classification.</title>
        <authorList>
            <person name="Goeker M."/>
        </authorList>
    </citation>
    <scope>NUCLEOTIDE SEQUENCE [LARGE SCALE GENOMIC DNA]</scope>
    <source>
        <strain evidence="9 10">DSM 6462</strain>
    </source>
</reference>
<keyword evidence="10" id="KW-1185">Reference proteome</keyword>
<sequence length="237" mass="25836">MFVPLYDGVPMRNIRVPYVTYALLVVSTLVYALVALDRLPMPETSISAAFGLIPAVFFGSVVLPEELAIVPVYATPVTSLFLHLGFLHLLGNMLFLFVFGDNVEDALGHLRFVIFFVLCGTASGLAYAFSVPDSERPLVGASGAVSGVIAAYLILHPRVRLWGLFFFRIPLHIRAYWAIGFWLLVQIAQIWINSDDSVGWVAHVGGFAAGIVLVIILRRRNQPLLGAGDGPQLTGDP</sequence>
<evidence type="ECO:0000256" key="2">
    <source>
        <dbReference type="ARBA" id="ARBA00022475"/>
    </source>
</evidence>
<comment type="subcellular location">
    <subcellularLocation>
        <location evidence="1">Membrane</location>
        <topology evidence="1">Multi-pass membrane protein</topology>
    </subcellularLocation>
</comment>
<evidence type="ECO:0000313" key="10">
    <source>
        <dbReference type="Proteomes" id="UP000248021"/>
    </source>
</evidence>
<feature type="transmembrane region" description="Helical" evidence="7">
    <location>
        <begin position="112"/>
        <end position="131"/>
    </location>
</feature>
<dbReference type="EMBL" id="QJJK01000028">
    <property type="protein sequence ID" value="PXW50325.1"/>
    <property type="molecule type" value="Genomic_DNA"/>
</dbReference>
<keyword evidence="5 7" id="KW-1133">Transmembrane helix</keyword>
<evidence type="ECO:0000256" key="6">
    <source>
        <dbReference type="ARBA" id="ARBA00023136"/>
    </source>
</evidence>
<dbReference type="OrthoDB" id="9813074at2"/>
<evidence type="ECO:0000256" key="1">
    <source>
        <dbReference type="ARBA" id="ARBA00004141"/>
    </source>
</evidence>
<feature type="domain" description="Peptidase S54 rhomboid" evidence="8">
    <location>
        <begin position="77"/>
        <end position="219"/>
    </location>
</feature>
<feature type="transmembrane region" description="Helical" evidence="7">
    <location>
        <begin position="18"/>
        <end position="36"/>
    </location>
</feature>
<keyword evidence="9" id="KW-0645">Protease</keyword>
<keyword evidence="3" id="KW-0997">Cell inner membrane</keyword>
<dbReference type="PANTHER" id="PTHR43066">
    <property type="entry name" value="RHOMBOID-RELATED PROTEIN"/>
    <property type="match status" value="1"/>
</dbReference>
<dbReference type="PANTHER" id="PTHR43066:SF26">
    <property type="entry name" value="RHOMBOID PROTEASE GLPG"/>
    <property type="match status" value="1"/>
</dbReference>
<dbReference type="RefSeq" id="WP_110378634.1">
    <property type="nucleotide sequence ID" value="NZ_CAKNFM010000006.1"/>
</dbReference>
<feature type="transmembrane region" description="Helical" evidence="7">
    <location>
        <begin position="198"/>
        <end position="217"/>
    </location>
</feature>
<feature type="transmembrane region" description="Helical" evidence="7">
    <location>
        <begin position="48"/>
        <end position="74"/>
    </location>
</feature>
<dbReference type="GO" id="GO:0016020">
    <property type="term" value="C:membrane"/>
    <property type="evidence" value="ECO:0007669"/>
    <property type="project" value="UniProtKB-SubCell"/>
</dbReference>
<evidence type="ECO:0000256" key="3">
    <source>
        <dbReference type="ARBA" id="ARBA00022519"/>
    </source>
</evidence>
<dbReference type="GO" id="GO:0006508">
    <property type="term" value="P:proteolysis"/>
    <property type="evidence" value="ECO:0007669"/>
    <property type="project" value="UniProtKB-KW"/>
</dbReference>
<proteinExistence type="predicted"/>
<organism evidence="9 10">
    <name type="scientific">Chelatococcus asaccharovorans</name>
    <dbReference type="NCBI Taxonomy" id="28210"/>
    <lineage>
        <taxon>Bacteria</taxon>
        <taxon>Pseudomonadati</taxon>
        <taxon>Pseudomonadota</taxon>
        <taxon>Alphaproteobacteria</taxon>
        <taxon>Hyphomicrobiales</taxon>
        <taxon>Chelatococcaceae</taxon>
        <taxon>Chelatococcus</taxon>
    </lineage>
</organism>
<comment type="caution">
    <text evidence="9">The sequence shown here is derived from an EMBL/GenBank/DDBJ whole genome shotgun (WGS) entry which is preliminary data.</text>
</comment>
<evidence type="ECO:0000313" key="9">
    <source>
        <dbReference type="EMBL" id="PXW50325.1"/>
    </source>
</evidence>
<gene>
    <name evidence="9" type="ORF">C7450_12823</name>
</gene>
<dbReference type="SUPFAM" id="SSF144091">
    <property type="entry name" value="Rhomboid-like"/>
    <property type="match status" value="1"/>
</dbReference>
<keyword evidence="4 7" id="KW-0812">Transmembrane</keyword>